<dbReference type="InterPro" id="IPR002586">
    <property type="entry name" value="CobQ/CobB/MinD/ParA_Nub-bd_dom"/>
</dbReference>
<feature type="region of interest" description="Disordered" evidence="1">
    <location>
        <begin position="1"/>
        <end position="264"/>
    </location>
</feature>
<feature type="compositionally biased region" description="Pro residues" evidence="1">
    <location>
        <begin position="222"/>
        <end position="239"/>
    </location>
</feature>
<feature type="compositionally biased region" description="Low complexity" evidence="1">
    <location>
        <begin position="35"/>
        <end position="44"/>
    </location>
</feature>
<accession>D1A4I3</accession>
<dbReference type="PANTHER" id="PTHR43384:SF14">
    <property type="entry name" value="ESX-1 SECRETION-ASSOCIATED PROTEIN ESPI"/>
    <property type="match status" value="1"/>
</dbReference>
<evidence type="ECO:0000256" key="1">
    <source>
        <dbReference type="SAM" id="MobiDB-lite"/>
    </source>
</evidence>
<feature type="compositionally biased region" description="Pro residues" evidence="1">
    <location>
        <begin position="24"/>
        <end position="34"/>
    </location>
</feature>
<dbReference type="GO" id="GO:0005829">
    <property type="term" value="C:cytosol"/>
    <property type="evidence" value="ECO:0007669"/>
    <property type="project" value="TreeGrafter"/>
</dbReference>
<dbReference type="HOGENOM" id="CLU_500493_0_0_11"/>
<dbReference type="GO" id="GO:0016887">
    <property type="term" value="F:ATP hydrolysis activity"/>
    <property type="evidence" value="ECO:0007669"/>
    <property type="project" value="TreeGrafter"/>
</dbReference>
<dbReference type="EMBL" id="CP001738">
    <property type="protein sequence ID" value="ACY96218.1"/>
    <property type="molecule type" value="Genomic_DNA"/>
</dbReference>
<sequence>MSDRDWQHAVLRELGAAEAGLADPRPPGPVPSPAPAATAAEPQPQRTGGTSPSAWYPEGVVSGEEPAAGTAPPVLSAPPPPGREPTATFKLPPKKSQPPPAGPEHAAPQPPGPAPSHETAADRHVAGAVPAQAGPSEPPSWEEVMAAHAQATGAEPAAPSPPPPPPPLFGRPAASGDAQPPAAGENAPGPAWTPTPAGGEAPAAPVTGVPDRPGDDAAAHPLPAPPQAPRPAAPQPPAPAGDAEVSAEALVRRKAHGDSALRRVGRGVRKMVGATAAGDMREMTGMVQRLQSPVPSCRRIAVTSIRGGAGKTTVAALLASVIAEHREDRVLAMDADSGLGSLALRLNVRPERSIHDLAAARPRSWEETAPYLSRTEQGLWVMSGTARGRVSELDLETFQAAASGVSRYFSAAVIDCGAGIVERLQRGVLAAAHAQVFVAPGTVDGALSARHTLSWFVGSGYEQLLSRTVVTLVTHSPHADGDADLERARQILSDGGLPVVVVPYDRHLATGTAITPGRVSGGVRTAVSWIAAEVFARSLTGGTQ</sequence>
<gene>
    <name evidence="3" type="ordered locus">Tcur_0623</name>
</gene>
<feature type="compositionally biased region" description="Low complexity" evidence="1">
    <location>
        <begin position="170"/>
        <end position="210"/>
    </location>
</feature>
<organism evidence="3 4">
    <name type="scientific">Thermomonospora curvata (strain ATCC 19995 / DSM 43183 / JCM 3096 / KCTC 9072 / NBRC 15933 / NCIMB 10081 / Henssen B9)</name>
    <dbReference type="NCBI Taxonomy" id="471852"/>
    <lineage>
        <taxon>Bacteria</taxon>
        <taxon>Bacillati</taxon>
        <taxon>Actinomycetota</taxon>
        <taxon>Actinomycetes</taxon>
        <taxon>Streptosporangiales</taxon>
        <taxon>Thermomonosporaceae</taxon>
        <taxon>Thermomonospora</taxon>
    </lineage>
</organism>
<feature type="domain" description="CobQ/CobB/MinD/ParA nucleotide binding" evidence="2">
    <location>
        <begin position="300"/>
        <end position="429"/>
    </location>
</feature>
<dbReference type="Gene3D" id="3.40.50.300">
    <property type="entry name" value="P-loop containing nucleotide triphosphate hydrolases"/>
    <property type="match status" value="1"/>
</dbReference>
<dbReference type="GO" id="GO:0051782">
    <property type="term" value="P:negative regulation of cell division"/>
    <property type="evidence" value="ECO:0007669"/>
    <property type="project" value="TreeGrafter"/>
</dbReference>
<reference evidence="3 4" key="1">
    <citation type="journal article" date="2011" name="Stand. Genomic Sci.">
        <title>Complete genome sequence of Thermomonospora curvata type strain (B9).</title>
        <authorList>
            <person name="Chertkov O."/>
            <person name="Sikorski J."/>
            <person name="Nolan M."/>
            <person name="Lapidus A."/>
            <person name="Lucas S."/>
            <person name="Del Rio T.G."/>
            <person name="Tice H."/>
            <person name="Cheng J.F."/>
            <person name="Goodwin L."/>
            <person name="Pitluck S."/>
            <person name="Liolios K."/>
            <person name="Ivanova N."/>
            <person name="Mavromatis K."/>
            <person name="Mikhailova N."/>
            <person name="Ovchinnikova G."/>
            <person name="Pati A."/>
            <person name="Chen A."/>
            <person name="Palaniappan K."/>
            <person name="Djao O.D."/>
            <person name="Land M."/>
            <person name="Hauser L."/>
            <person name="Chang Y.J."/>
            <person name="Jeffries C.D."/>
            <person name="Brettin T."/>
            <person name="Han C."/>
            <person name="Detter J.C."/>
            <person name="Rohde M."/>
            <person name="Goker M."/>
            <person name="Woyke T."/>
            <person name="Bristow J."/>
            <person name="Eisen J.A."/>
            <person name="Markowitz V."/>
            <person name="Hugenholtz P."/>
            <person name="Klenk H.P."/>
            <person name="Kyrpides N.C."/>
        </authorList>
    </citation>
    <scope>NUCLEOTIDE SEQUENCE [LARGE SCALE GENOMIC DNA]</scope>
    <source>
        <strain evidence="4">ATCC 19995 / DSM 43183 / JCM 3096 / KCTC 9072 / NBRC 15933 / NCIMB 10081 / Henssen B9</strain>
    </source>
</reference>
<feature type="compositionally biased region" description="Basic and acidic residues" evidence="1">
    <location>
        <begin position="1"/>
        <end position="11"/>
    </location>
</feature>
<dbReference type="KEGG" id="tcu:Tcur_0623"/>
<dbReference type="InterPro" id="IPR050625">
    <property type="entry name" value="ParA/MinD_ATPase"/>
</dbReference>
<evidence type="ECO:0000259" key="2">
    <source>
        <dbReference type="Pfam" id="PF01656"/>
    </source>
</evidence>
<dbReference type="GO" id="GO:0005524">
    <property type="term" value="F:ATP binding"/>
    <property type="evidence" value="ECO:0007669"/>
    <property type="project" value="TreeGrafter"/>
</dbReference>
<dbReference type="STRING" id="471852.Tcur_0623"/>
<feature type="compositionally biased region" description="Pro residues" evidence="1">
    <location>
        <begin position="158"/>
        <end position="169"/>
    </location>
</feature>
<dbReference type="AlphaFoldDB" id="D1A4I3"/>
<dbReference type="PANTHER" id="PTHR43384">
    <property type="entry name" value="SEPTUM SITE-DETERMINING PROTEIN MIND HOMOLOG, CHLOROPLASTIC-RELATED"/>
    <property type="match status" value="1"/>
</dbReference>
<evidence type="ECO:0000313" key="4">
    <source>
        <dbReference type="Proteomes" id="UP000001918"/>
    </source>
</evidence>
<dbReference type="RefSeq" id="WP_012851002.1">
    <property type="nucleotide sequence ID" value="NC_013510.1"/>
</dbReference>
<proteinExistence type="predicted"/>
<dbReference type="GO" id="GO:0009898">
    <property type="term" value="C:cytoplasmic side of plasma membrane"/>
    <property type="evidence" value="ECO:0007669"/>
    <property type="project" value="TreeGrafter"/>
</dbReference>
<evidence type="ECO:0000313" key="3">
    <source>
        <dbReference type="EMBL" id="ACY96218.1"/>
    </source>
</evidence>
<protein>
    <submittedName>
        <fullName evidence="3">ATPase involved in chromosome partitioning-like protein</fullName>
    </submittedName>
</protein>
<feature type="compositionally biased region" description="Low complexity" evidence="1">
    <location>
        <begin position="13"/>
        <end position="23"/>
    </location>
</feature>
<dbReference type="OrthoDB" id="3425679at2"/>
<dbReference type="SUPFAM" id="SSF52540">
    <property type="entry name" value="P-loop containing nucleoside triphosphate hydrolases"/>
    <property type="match status" value="1"/>
</dbReference>
<dbReference type="InterPro" id="IPR027417">
    <property type="entry name" value="P-loop_NTPase"/>
</dbReference>
<name>D1A4I3_THECD</name>
<dbReference type="eggNOG" id="COG0455">
    <property type="taxonomic scope" value="Bacteria"/>
</dbReference>
<keyword evidence="4" id="KW-1185">Reference proteome</keyword>
<feature type="compositionally biased region" description="Pro residues" evidence="1">
    <location>
        <begin position="95"/>
        <end position="114"/>
    </location>
</feature>
<dbReference type="Pfam" id="PF01656">
    <property type="entry name" value="CbiA"/>
    <property type="match status" value="1"/>
</dbReference>
<dbReference type="Proteomes" id="UP000001918">
    <property type="component" value="Chromosome"/>
</dbReference>